<sequence length="152" mass="18148">MSKLNIKEEMRAIDTKDRGWYDSLTSDEKTKLGIWLLMRYTSSAGDRQFIKHYLEWTNEVVNVHFNKLRKHPQLQFQLMQLVGLGKTTFHPWIAPGKAMKQSKVQKWVIENYSHLNDDEVEIFISTKTKYDFIELFEEHGMNKKQIKELLKK</sequence>
<gene>
    <name evidence="1" type="ORF">METZ01_LOCUS401399</name>
</gene>
<dbReference type="EMBL" id="UINC01153691">
    <property type="protein sequence ID" value="SVD48545.1"/>
    <property type="molecule type" value="Genomic_DNA"/>
</dbReference>
<organism evidence="1">
    <name type="scientific">marine metagenome</name>
    <dbReference type="NCBI Taxonomy" id="408172"/>
    <lineage>
        <taxon>unclassified sequences</taxon>
        <taxon>metagenomes</taxon>
        <taxon>ecological metagenomes</taxon>
    </lineage>
</organism>
<dbReference type="AlphaFoldDB" id="A0A382VRB0"/>
<proteinExistence type="predicted"/>
<evidence type="ECO:0000313" key="1">
    <source>
        <dbReference type="EMBL" id="SVD48545.1"/>
    </source>
</evidence>
<protein>
    <submittedName>
        <fullName evidence="1">Uncharacterized protein</fullName>
    </submittedName>
</protein>
<reference evidence="1" key="1">
    <citation type="submission" date="2018-05" db="EMBL/GenBank/DDBJ databases">
        <authorList>
            <person name="Lanie J.A."/>
            <person name="Ng W.-L."/>
            <person name="Kazmierczak K.M."/>
            <person name="Andrzejewski T.M."/>
            <person name="Davidsen T.M."/>
            <person name="Wayne K.J."/>
            <person name="Tettelin H."/>
            <person name="Glass J.I."/>
            <person name="Rusch D."/>
            <person name="Podicherti R."/>
            <person name="Tsui H.-C.T."/>
            <person name="Winkler M.E."/>
        </authorList>
    </citation>
    <scope>NUCLEOTIDE SEQUENCE</scope>
</reference>
<name>A0A382VRB0_9ZZZZ</name>
<accession>A0A382VRB0</accession>